<keyword evidence="2" id="KW-1185">Reference proteome</keyword>
<protein>
    <submittedName>
        <fullName evidence="1">Uncharacterized protein</fullName>
    </submittedName>
</protein>
<accession>A0ABU0EGJ8</accession>
<evidence type="ECO:0000313" key="2">
    <source>
        <dbReference type="Proteomes" id="UP001239626"/>
    </source>
</evidence>
<organism evidence="1 2">
    <name type="scientific">Cellulomonas humilata</name>
    <dbReference type="NCBI Taxonomy" id="144055"/>
    <lineage>
        <taxon>Bacteria</taxon>
        <taxon>Bacillati</taxon>
        <taxon>Actinomycetota</taxon>
        <taxon>Actinomycetes</taxon>
        <taxon>Micrococcales</taxon>
        <taxon>Cellulomonadaceae</taxon>
        <taxon>Cellulomonas</taxon>
    </lineage>
</organism>
<comment type="caution">
    <text evidence="1">The sequence shown here is derived from an EMBL/GenBank/DDBJ whole genome shotgun (WGS) entry which is preliminary data.</text>
</comment>
<sequence length="53" mass="6151">MTIALMTSLVPARPGFPGYRSITFIALERLFVERLYDVYQHPVTLSRHDRTDV</sequence>
<gene>
    <name evidence="1" type="ORF">J2X26_002718</name>
</gene>
<dbReference type="RefSeq" id="WP_307493018.1">
    <property type="nucleotide sequence ID" value="NZ_JAUSVB010000003.1"/>
</dbReference>
<dbReference type="EMBL" id="JAUSVB010000003">
    <property type="protein sequence ID" value="MDQ0374397.1"/>
    <property type="molecule type" value="Genomic_DNA"/>
</dbReference>
<proteinExistence type="predicted"/>
<evidence type="ECO:0000313" key="1">
    <source>
        <dbReference type="EMBL" id="MDQ0374397.1"/>
    </source>
</evidence>
<reference evidence="1 2" key="1">
    <citation type="submission" date="2023-07" db="EMBL/GenBank/DDBJ databases">
        <title>Sorghum-associated microbial communities from plants grown in Nebraska, USA.</title>
        <authorList>
            <person name="Schachtman D."/>
        </authorList>
    </citation>
    <scope>NUCLEOTIDE SEQUENCE [LARGE SCALE GENOMIC DNA]</scope>
    <source>
        <strain evidence="1 2">BE332</strain>
    </source>
</reference>
<name>A0ABU0EGJ8_9CELL</name>
<dbReference type="Proteomes" id="UP001239626">
    <property type="component" value="Unassembled WGS sequence"/>
</dbReference>